<dbReference type="PROSITE" id="PS51257">
    <property type="entry name" value="PROKAR_LIPOPROTEIN"/>
    <property type="match status" value="1"/>
</dbReference>
<feature type="chain" id="PRO_5015113768" evidence="1">
    <location>
        <begin position="19"/>
        <end position="81"/>
    </location>
</feature>
<reference evidence="2 3" key="1">
    <citation type="submission" date="2018-03" db="EMBL/GenBank/DDBJ databases">
        <title>Genomic Encyclopedia of Type Strains, Phase III (KMG-III): the genomes of soil and plant-associated and newly described type strains.</title>
        <authorList>
            <person name="Whitman W."/>
        </authorList>
    </citation>
    <scope>NUCLEOTIDE SEQUENCE [LARGE SCALE GENOMIC DNA]</scope>
    <source>
        <strain evidence="2 3">CGMCC 1.12700</strain>
    </source>
</reference>
<name>A0A2P8CXX6_9BACT</name>
<proteinExistence type="predicted"/>
<evidence type="ECO:0000313" key="2">
    <source>
        <dbReference type="EMBL" id="PSK89813.1"/>
    </source>
</evidence>
<organism evidence="2 3">
    <name type="scientific">Taibaiella chishuiensis</name>
    <dbReference type="NCBI Taxonomy" id="1434707"/>
    <lineage>
        <taxon>Bacteria</taxon>
        <taxon>Pseudomonadati</taxon>
        <taxon>Bacteroidota</taxon>
        <taxon>Chitinophagia</taxon>
        <taxon>Chitinophagales</taxon>
        <taxon>Chitinophagaceae</taxon>
        <taxon>Taibaiella</taxon>
    </lineage>
</organism>
<feature type="signal peptide" evidence="1">
    <location>
        <begin position="1"/>
        <end position="18"/>
    </location>
</feature>
<dbReference type="AlphaFoldDB" id="A0A2P8CXX6"/>
<keyword evidence="3" id="KW-1185">Reference proteome</keyword>
<protein>
    <submittedName>
        <fullName evidence="2">Uncharacterized protein</fullName>
    </submittedName>
</protein>
<keyword evidence="1" id="KW-0732">Signal</keyword>
<evidence type="ECO:0000313" key="3">
    <source>
        <dbReference type="Proteomes" id="UP000240572"/>
    </source>
</evidence>
<dbReference type="EMBL" id="PYGD01000010">
    <property type="protein sequence ID" value="PSK89813.1"/>
    <property type="molecule type" value="Genomic_DNA"/>
</dbReference>
<gene>
    <name evidence="2" type="ORF">B0I18_110114</name>
</gene>
<accession>A0A2P8CXX6</accession>
<evidence type="ECO:0000256" key="1">
    <source>
        <dbReference type="SAM" id="SignalP"/>
    </source>
</evidence>
<sequence>MNKLIFTLTILAWVFATACDKGSPVVQPDDDPLPDSFWAGKGYKYVFYPPMYPGLKRTDELAFVSDSAFLQTEWIISMAIH</sequence>
<dbReference type="Proteomes" id="UP000240572">
    <property type="component" value="Unassembled WGS sequence"/>
</dbReference>
<comment type="caution">
    <text evidence="2">The sequence shown here is derived from an EMBL/GenBank/DDBJ whole genome shotgun (WGS) entry which is preliminary data.</text>
</comment>
<dbReference type="RefSeq" id="WP_106524616.1">
    <property type="nucleotide sequence ID" value="NZ_PYGD01000010.1"/>
</dbReference>